<evidence type="ECO:0000313" key="1">
    <source>
        <dbReference type="EMBL" id="KAK7302595.1"/>
    </source>
</evidence>
<comment type="caution">
    <text evidence="1">The sequence shown here is derived from an EMBL/GenBank/DDBJ whole genome shotgun (WGS) entry which is preliminary data.</text>
</comment>
<dbReference type="EMBL" id="JAYKXN010000003">
    <property type="protein sequence ID" value="KAK7302595.1"/>
    <property type="molecule type" value="Genomic_DNA"/>
</dbReference>
<organism evidence="1 2">
    <name type="scientific">Clitoria ternatea</name>
    <name type="common">Butterfly pea</name>
    <dbReference type="NCBI Taxonomy" id="43366"/>
    <lineage>
        <taxon>Eukaryota</taxon>
        <taxon>Viridiplantae</taxon>
        <taxon>Streptophyta</taxon>
        <taxon>Embryophyta</taxon>
        <taxon>Tracheophyta</taxon>
        <taxon>Spermatophyta</taxon>
        <taxon>Magnoliopsida</taxon>
        <taxon>eudicotyledons</taxon>
        <taxon>Gunneridae</taxon>
        <taxon>Pentapetalae</taxon>
        <taxon>rosids</taxon>
        <taxon>fabids</taxon>
        <taxon>Fabales</taxon>
        <taxon>Fabaceae</taxon>
        <taxon>Papilionoideae</taxon>
        <taxon>50 kb inversion clade</taxon>
        <taxon>NPAAA clade</taxon>
        <taxon>indigoferoid/millettioid clade</taxon>
        <taxon>Phaseoleae</taxon>
        <taxon>Clitoria</taxon>
    </lineage>
</organism>
<gene>
    <name evidence="1" type="ORF">RJT34_13487</name>
</gene>
<reference evidence="1 2" key="1">
    <citation type="submission" date="2024-01" db="EMBL/GenBank/DDBJ databases">
        <title>The genomes of 5 underutilized Papilionoideae crops provide insights into root nodulation and disease resistance.</title>
        <authorList>
            <person name="Yuan L."/>
        </authorList>
    </citation>
    <scope>NUCLEOTIDE SEQUENCE [LARGE SCALE GENOMIC DNA]</scope>
    <source>
        <strain evidence="1">LY-2023</strain>
        <tissue evidence="1">Leaf</tissue>
    </source>
</reference>
<dbReference type="AlphaFoldDB" id="A0AAN9JNL4"/>
<dbReference type="Proteomes" id="UP001359559">
    <property type="component" value="Unassembled WGS sequence"/>
</dbReference>
<accession>A0AAN9JNL4</accession>
<name>A0AAN9JNL4_CLITE</name>
<sequence length="242" mass="25120">MDETPLPTVPSRKSKLTYIVPSIESSSSPSSANVFGPTQTKLLSDSSNTSSGSKTSVAFLHTKLICNLCFNILTPLVPPSVSQSHSLGAASLSLGASVSLGVSFSHSSSTAAAHSHLPSLVSGGSRRTQSLVSGGLSPISRPSTHSQAWSHGPCSFSVVFSVPELLETKETTLSPNNNTKKRKGEVVALSESNVAIPPIFGFGMWCYLELGIVTAGIKASPSAEMLSNLMACLICNSISVVI</sequence>
<evidence type="ECO:0000313" key="2">
    <source>
        <dbReference type="Proteomes" id="UP001359559"/>
    </source>
</evidence>
<keyword evidence="2" id="KW-1185">Reference proteome</keyword>
<proteinExistence type="predicted"/>
<protein>
    <submittedName>
        <fullName evidence="1">Uncharacterized protein</fullName>
    </submittedName>
</protein>